<dbReference type="InterPro" id="IPR017871">
    <property type="entry name" value="ABC_transporter-like_CS"/>
</dbReference>
<dbReference type="RefSeq" id="WP_057894166.1">
    <property type="nucleotide sequence ID" value="NZ_AYZQ01000002.1"/>
</dbReference>
<evidence type="ECO:0000313" key="6">
    <source>
        <dbReference type="Proteomes" id="UP000051672"/>
    </source>
</evidence>
<dbReference type="SUPFAM" id="SSF52540">
    <property type="entry name" value="P-loop containing nucleoside triphosphate hydrolases"/>
    <property type="match status" value="2"/>
</dbReference>
<feature type="domain" description="ABC transporter" evidence="4">
    <location>
        <begin position="4"/>
        <end position="212"/>
    </location>
</feature>
<dbReference type="PANTHER" id="PTHR42855">
    <property type="entry name" value="ABC TRANSPORTER ATP-BINDING SUBUNIT"/>
    <property type="match status" value="1"/>
</dbReference>
<dbReference type="InterPro" id="IPR003439">
    <property type="entry name" value="ABC_transporter-like_ATP-bd"/>
</dbReference>
<dbReference type="PROSITE" id="PS00211">
    <property type="entry name" value="ABC_TRANSPORTER_1"/>
    <property type="match status" value="1"/>
</dbReference>
<feature type="domain" description="ABC transporter" evidence="4">
    <location>
        <begin position="306"/>
        <end position="497"/>
    </location>
</feature>
<dbReference type="Pfam" id="PF00005">
    <property type="entry name" value="ABC_tran"/>
    <property type="match status" value="2"/>
</dbReference>
<comment type="caution">
    <text evidence="5">The sequence shown here is derived from an EMBL/GenBank/DDBJ whole genome shotgun (WGS) entry which is preliminary data.</text>
</comment>
<feature type="coiled-coil region" evidence="3">
    <location>
        <begin position="265"/>
        <end position="292"/>
    </location>
</feature>
<dbReference type="InterPro" id="IPR051309">
    <property type="entry name" value="ABCF_ATPase"/>
</dbReference>
<evidence type="ECO:0000313" key="5">
    <source>
        <dbReference type="EMBL" id="KRM71887.1"/>
    </source>
</evidence>
<keyword evidence="1" id="KW-0547">Nucleotide-binding</keyword>
<accession>A0A0R2AY86</accession>
<dbReference type="OrthoDB" id="9762369at2"/>
<gene>
    <name evidence="5" type="ORF">FC34_GL000863</name>
</gene>
<evidence type="ECO:0000256" key="1">
    <source>
        <dbReference type="ARBA" id="ARBA00022741"/>
    </source>
</evidence>
<dbReference type="InterPro" id="IPR003593">
    <property type="entry name" value="AAA+_ATPase"/>
</dbReference>
<reference evidence="5 6" key="1">
    <citation type="journal article" date="2015" name="Genome Announc.">
        <title>Expanding the biotechnology potential of lactobacilli through comparative genomics of 213 strains and associated genera.</title>
        <authorList>
            <person name="Sun Z."/>
            <person name="Harris H.M."/>
            <person name="McCann A."/>
            <person name="Guo C."/>
            <person name="Argimon S."/>
            <person name="Zhang W."/>
            <person name="Yang X."/>
            <person name="Jeffery I.B."/>
            <person name="Cooney J.C."/>
            <person name="Kagawa T.F."/>
            <person name="Liu W."/>
            <person name="Song Y."/>
            <person name="Salvetti E."/>
            <person name="Wrobel A."/>
            <person name="Rasinkangas P."/>
            <person name="Parkhill J."/>
            <person name="Rea M.C."/>
            <person name="O'Sullivan O."/>
            <person name="Ritari J."/>
            <person name="Douillard F.P."/>
            <person name="Paul Ross R."/>
            <person name="Yang R."/>
            <person name="Briner A.E."/>
            <person name="Felis G.E."/>
            <person name="de Vos W.M."/>
            <person name="Barrangou R."/>
            <person name="Klaenhammer T.R."/>
            <person name="Caufield P.W."/>
            <person name="Cui Y."/>
            <person name="Zhang H."/>
            <person name="O'Toole P.W."/>
        </authorList>
    </citation>
    <scope>NUCLEOTIDE SEQUENCE [LARGE SCALE GENOMIC DNA]</scope>
    <source>
        <strain evidence="5 6">DSM 23927</strain>
    </source>
</reference>
<organism evidence="5 6">
    <name type="scientific">Lacticaseibacillus brantae DSM 23927</name>
    <dbReference type="NCBI Taxonomy" id="1423727"/>
    <lineage>
        <taxon>Bacteria</taxon>
        <taxon>Bacillati</taxon>
        <taxon>Bacillota</taxon>
        <taxon>Bacilli</taxon>
        <taxon>Lactobacillales</taxon>
        <taxon>Lactobacillaceae</taxon>
        <taxon>Lacticaseibacillus</taxon>
    </lineage>
</organism>
<evidence type="ECO:0000256" key="3">
    <source>
        <dbReference type="SAM" id="Coils"/>
    </source>
</evidence>
<keyword evidence="2" id="KW-0067">ATP-binding</keyword>
<proteinExistence type="predicted"/>
<dbReference type="NCBIfam" id="NF000355">
    <property type="entry name" value="ribo_prot_ABC_F"/>
    <property type="match status" value="1"/>
</dbReference>
<dbReference type="GO" id="GO:0005524">
    <property type="term" value="F:ATP binding"/>
    <property type="evidence" value="ECO:0007669"/>
    <property type="project" value="UniProtKB-KW"/>
</dbReference>
<dbReference type="CDD" id="cd03221">
    <property type="entry name" value="ABCF_EF-3"/>
    <property type="match status" value="2"/>
</dbReference>
<keyword evidence="6" id="KW-1185">Reference proteome</keyword>
<keyword evidence="3" id="KW-0175">Coiled coil</keyword>
<dbReference type="PANTHER" id="PTHR42855:SF2">
    <property type="entry name" value="DRUG RESISTANCE ABC TRANSPORTER,ATP-BINDING PROTEIN"/>
    <property type="match status" value="1"/>
</dbReference>
<protein>
    <submittedName>
        <fullName evidence="5">ATPase</fullName>
    </submittedName>
</protein>
<evidence type="ECO:0000256" key="2">
    <source>
        <dbReference type="ARBA" id="ARBA00022840"/>
    </source>
</evidence>
<dbReference type="PROSITE" id="PS50893">
    <property type="entry name" value="ABC_TRANSPORTER_2"/>
    <property type="match status" value="2"/>
</dbReference>
<dbReference type="Proteomes" id="UP000051672">
    <property type="component" value="Unassembled WGS sequence"/>
</dbReference>
<dbReference type="PATRIC" id="fig|1423727.3.peg.870"/>
<dbReference type="STRING" id="1423727.FC34_GL000863"/>
<dbReference type="Gene3D" id="3.40.50.300">
    <property type="entry name" value="P-loop containing nucleotide triphosphate hydrolases"/>
    <property type="match status" value="2"/>
</dbReference>
<dbReference type="InterPro" id="IPR027417">
    <property type="entry name" value="P-loop_NTPase"/>
</dbReference>
<evidence type="ECO:0000259" key="4">
    <source>
        <dbReference type="PROSITE" id="PS50893"/>
    </source>
</evidence>
<dbReference type="AlphaFoldDB" id="A0A0R2AY86"/>
<dbReference type="GO" id="GO:0016887">
    <property type="term" value="F:ATP hydrolysis activity"/>
    <property type="evidence" value="ECO:0007669"/>
    <property type="project" value="InterPro"/>
</dbReference>
<dbReference type="SMART" id="SM00382">
    <property type="entry name" value="AAA"/>
    <property type="match status" value="2"/>
</dbReference>
<sequence>MSTITVKNLTFAYDGQLQPLFDQAQLNLDTSWHLGLVGRNGRGKTTLFKLLQEQLPHVGTISVPVSLQYFPQPVSDPTQLTLYVAQAIAPVEQWELERELSQLNVDLDVLWRPFIELSGGEQTKVLLSLLFLNQEDFALIDEPTNHLDQSGRAIVADYLNHQSGYMVISHDQNFLNQVTDHILAIEKQRLALYVGNYSVYTTEKANQDAFETAKNDHLKRDINRLETTAKEKASWSASREGDKYGDRHVKGSGGIPDKGFIGARAARVMQKKKNLEHRMDKEIADKAQLLKNIETIAPLTMTPAPVRHPLLTQLAHFSLRIDQQLFEPIELQVRPGDRVAITGDNGVGKSSLLQALTGQWPNTSSGELIRPQLTISQVRQLYPDNTGLLADFAERRGLDYAELLNNLRKLGVARDVFTTPIEHMSMGQQKKVELAQSLVTPAELYLWDEPLNYLDTYNQDQLVTLLTSVQPTIIFIEHDQHFIDQVATKVIHLTKPA</sequence>
<dbReference type="EMBL" id="AYZQ01000002">
    <property type="protein sequence ID" value="KRM71887.1"/>
    <property type="molecule type" value="Genomic_DNA"/>
</dbReference>
<name>A0A0R2AY86_9LACO</name>